<keyword evidence="1" id="KW-1133">Transmembrane helix</keyword>
<feature type="transmembrane region" description="Helical" evidence="1">
    <location>
        <begin position="114"/>
        <end position="135"/>
    </location>
</feature>
<feature type="transmembrane region" description="Helical" evidence="1">
    <location>
        <begin position="20"/>
        <end position="42"/>
    </location>
</feature>
<feature type="transmembrane region" description="Helical" evidence="1">
    <location>
        <begin position="246"/>
        <end position="267"/>
    </location>
</feature>
<feature type="transmembrane region" description="Helical" evidence="1">
    <location>
        <begin position="221"/>
        <end position="240"/>
    </location>
</feature>
<protein>
    <submittedName>
        <fullName evidence="2">Uncharacterized protein</fullName>
    </submittedName>
</protein>
<keyword evidence="1" id="KW-0812">Transmembrane</keyword>
<dbReference type="Proteomes" id="UP000248882">
    <property type="component" value="Unassembled WGS sequence"/>
</dbReference>
<feature type="transmembrane region" description="Helical" evidence="1">
    <location>
        <begin position="287"/>
        <end position="311"/>
    </location>
</feature>
<dbReference type="OrthoDB" id="2827525at2"/>
<feature type="transmembrane region" description="Helical" evidence="1">
    <location>
        <begin position="355"/>
        <end position="379"/>
    </location>
</feature>
<keyword evidence="1" id="KW-0472">Membrane</keyword>
<sequence length="420" mass="47598">MSTQNNPKAVVTNPKQVQSFVVWGLVLFLIAALLGTSMRLFWVVELPYFEYTNVLHAHSHLAMLGWGFTIICALFIHFLKGYIQKPKLYWGLVLANILVCSLMTVSFVLKGYTILSISLLTAHLLIAYYLGFLLLSDLKKLRNQTATLLGRWAIYWMFISTIGVWFLPLVIVNLGKLHPLYLASIEFFLHLQFNGWFVFAVLSILVLFFELQGKILKISRLEFFGLQISLVLTYGLPAYWSYPFEILAYLNSLGVLIQAVVFGRLLIPMVKALKDPTQDKSDLGYWLIVLGLISLFAKIVVQLTLLLPAFLHASSDIRQFFVGFIHLIMLGFFTMTSVGICLRRGLIPQNMLSKVGLLMLIIAFILTELTLFSQGLLLWNSFDSIPKYYEILLGFTLFLPLGILLVLASFAVKQPKGLLH</sequence>
<evidence type="ECO:0000256" key="1">
    <source>
        <dbReference type="SAM" id="Phobius"/>
    </source>
</evidence>
<accession>A0A2W7RC78</accession>
<evidence type="ECO:0000313" key="2">
    <source>
        <dbReference type="EMBL" id="PZX48325.1"/>
    </source>
</evidence>
<dbReference type="AlphaFoldDB" id="A0A2W7RC78"/>
<organism evidence="2 3">
    <name type="scientific">Algoriphagus chordae</name>
    <dbReference type="NCBI Taxonomy" id="237019"/>
    <lineage>
        <taxon>Bacteria</taxon>
        <taxon>Pseudomonadati</taxon>
        <taxon>Bacteroidota</taxon>
        <taxon>Cytophagia</taxon>
        <taxon>Cytophagales</taxon>
        <taxon>Cyclobacteriaceae</taxon>
        <taxon>Algoriphagus</taxon>
    </lineage>
</organism>
<keyword evidence="3" id="KW-1185">Reference proteome</keyword>
<dbReference type="EMBL" id="QKZT01000021">
    <property type="protein sequence ID" value="PZX48325.1"/>
    <property type="molecule type" value="Genomic_DNA"/>
</dbReference>
<proteinExistence type="predicted"/>
<dbReference type="RefSeq" id="WP_111322255.1">
    <property type="nucleotide sequence ID" value="NZ_QKZT01000021.1"/>
</dbReference>
<feature type="transmembrane region" description="Helical" evidence="1">
    <location>
        <begin position="391"/>
        <end position="412"/>
    </location>
</feature>
<feature type="transmembrane region" description="Helical" evidence="1">
    <location>
        <begin position="54"/>
        <end position="76"/>
    </location>
</feature>
<name>A0A2W7RC78_9BACT</name>
<evidence type="ECO:0000313" key="3">
    <source>
        <dbReference type="Proteomes" id="UP000248882"/>
    </source>
</evidence>
<gene>
    <name evidence="2" type="ORF">LV85_03736</name>
</gene>
<feature type="transmembrane region" description="Helical" evidence="1">
    <location>
        <begin position="317"/>
        <end position="343"/>
    </location>
</feature>
<feature type="transmembrane region" description="Helical" evidence="1">
    <location>
        <begin position="187"/>
        <end position="209"/>
    </location>
</feature>
<feature type="transmembrane region" description="Helical" evidence="1">
    <location>
        <begin position="155"/>
        <end position="175"/>
    </location>
</feature>
<comment type="caution">
    <text evidence="2">The sequence shown here is derived from an EMBL/GenBank/DDBJ whole genome shotgun (WGS) entry which is preliminary data.</text>
</comment>
<feature type="transmembrane region" description="Helical" evidence="1">
    <location>
        <begin position="88"/>
        <end position="108"/>
    </location>
</feature>
<reference evidence="2 3" key="1">
    <citation type="submission" date="2018-06" db="EMBL/GenBank/DDBJ databases">
        <title>Genomic Encyclopedia of Archaeal and Bacterial Type Strains, Phase II (KMG-II): from individual species to whole genera.</title>
        <authorList>
            <person name="Goeker M."/>
        </authorList>
    </citation>
    <scope>NUCLEOTIDE SEQUENCE [LARGE SCALE GENOMIC DNA]</scope>
    <source>
        <strain evidence="2 3">DSM 19830</strain>
    </source>
</reference>